<name>A0ABY8JN80_9BRAD</name>
<keyword evidence="4" id="KW-1185">Reference proteome</keyword>
<gene>
    <name evidence="3" type="primary">trbK-alt</name>
    <name evidence="3" type="ORF">QA636_15675</name>
</gene>
<feature type="chain" id="PRO_5047430873" evidence="2">
    <location>
        <begin position="23"/>
        <end position="125"/>
    </location>
</feature>
<keyword evidence="2" id="KW-0732">Signal</keyword>
<dbReference type="Proteomes" id="UP001221546">
    <property type="component" value="Chromosome"/>
</dbReference>
<organism evidence="3 4">
    <name type="scientific">Bradyrhizobium brasilense</name>
    <dbReference type="NCBI Taxonomy" id="1419277"/>
    <lineage>
        <taxon>Bacteria</taxon>
        <taxon>Pseudomonadati</taxon>
        <taxon>Pseudomonadota</taxon>
        <taxon>Alphaproteobacteria</taxon>
        <taxon>Hyphomicrobiales</taxon>
        <taxon>Nitrobacteraceae</taxon>
        <taxon>Bradyrhizobium</taxon>
    </lineage>
</organism>
<evidence type="ECO:0000313" key="3">
    <source>
        <dbReference type="EMBL" id="WFU66842.1"/>
    </source>
</evidence>
<dbReference type="EMBL" id="CP121646">
    <property type="protein sequence ID" value="WFU66842.1"/>
    <property type="molecule type" value="Genomic_DNA"/>
</dbReference>
<reference evidence="3 4" key="1">
    <citation type="submission" date="2023-04" db="EMBL/GenBank/DDBJ databases">
        <title>Australian commercial rhizobial inoculants.</title>
        <authorList>
            <person name="Kohlmeier M.G."/>
            <person name="O'Hara G.W."/>
            <person name="Colombi E."/>
            <person name="Ramsay J.P."/>
            <person name="Terpolilli J."/>
        </authorList>
    </citation>
    <scope>NUCLEOTIDE SEQUENCE [LARGE SCALE GENOMIC DNA]</scope>
    <source>
        <strain evidence="3 4">CB627</strain>
    </source>
</reference>
<sequence length="125" mass="13246">MGIRVTKWLPASMALGATLVAAACAIQLRGADKDAAQTQADAQMTGAFSPDLARCRTVTPEQATEFERCRRLWAENRRRFFGQKAGPVRGAGGDPGGSSQQLAPKDQGRIPQAYPSIGISGEGDQ</sequence>
<dbReference type="PROSITE" id="PS51257">
    <property type="entry name" value="PROKAR_LIPOPROTEIN"/>
    <property type="match status" value="1"/>
</dbReference>
<feature type="region of interest" description="Disordered" evidence="1">
    <location>
        <begin position="83"/>
        <end position="125"/>
    </location>
</feature>
<dbReference type="InterPro" id="IPR027587">
    <property type="entry name" value="TrbK"/>
</dbReference>
<dbReference type="Pfam" id="PF20084">
    <property type="entry name" value="TrbK"/>
    <property type="match status" value="1"/>
</dbReference>
<protein>
    <submittedName>
        <fullName evidence="3">Entry exclusion protein TrbK-alt</fullName>
    </submittedName>
</protein>
<accession>A0ABY8JN80</accession>
<feature type="signal peptide" evidence="2">
    <location>
        <begin position="1"/>
        <end position="22"/>
    </location>
</feature>
<dbReference type="NCBIfam" id="TIGR04360">
    <property type="entry name" value="other_trbK"/>
    <property type="match status" value="1"/>
</dbReference>
<proteinExistence type="predicted"/>
<dbReference type="RefSeq" id="WP_225646997.1">
    <property type="nucleotide sequence ID" value="NZ_CP121646.1"/>
</dbReference>
<evidence type="ECO:0000313" key="4">
    <source>
        <dbReference type="Proteomes" id="UP001221546"/>
    </source>
</evidence>
<evidence type="ECO:0000256" key="1">
    <source>
        <dbReference type="SAM" id="MobiDB-lite"/>
    </source>
</evidence>
<evidence type="ECO:0000256" key="2">
    <source>
        <dbReference type="SAM" id="SignalP"/>
    </source>
</evidence>